<dbReference type="AlphaFoldDB" id="A0A5S6QB37"/>
<evidence type="ECO:0000313" key="2">
    <source>
        <dbReference type="Proteomes" id="UP000046395"/>
    </source>
</evidence>
<evidence type="ECO:0000256" key="1">
    <source>
        <dbReference type="SAM" id="MobiDB-lite"/>
    </source>
</evidence>
<proteinExistence type="predicted"/>
<organism evidence="2 3">
    <name type="scientific">Trichuris muris</name>
    <name type="common">Mouse whipworm</name>
    <dbReference type="NCBI Taxonomy" id="70415"/>
    <lineage>
        <taxon>Eukaryota</taxon>
        <taxon>Metazoa</taxon>
        <taxon>Ecdysozoa</taxon>
        <taxon>Nematoda</taxon>
        <taxon>Enoplea</taxon>
        <taxon>Dorylaimia</taxon>
        <taxon>Trichinellida</taxon>
        <taxon>Trichuridae</taxon>
        <taxon>Trichuris</taxon>
    </lineage>
</organism>
<protein>
    <submittedName>
        <fullName evidence="3">Retrotransposon gag domain-containing protein</fullName>
    </submittedName>
</protein>
<sequence>MAQRTGSLKETVRTRPGSSLTPEQARIAASPQAFDGSGDWQEWISAFEICSELNGWTDKTKLRWLQLRLVGAAGRTFRRLPPEATISFFAAKETLFKAFLAPGQQLVNETAFRLKRRSAAESWSSHAEALVLLAEKAYPQLGSDAVDAIVNAQLLL</sequence>
<dbReference type="WBParaSite" id="TMUE_1000004424.1">
    <property type="protein sequence ID" value="TMUE_1000004424.1"/>
    <property type="gene ID" value="WBGene00298948"/>
</dbReference>
<name>A0A5S6QB37_TRIMR</name>
<feature type="region of interest" description="Disordered" evidence="1">
    <location>
        <begin position="1"/>
        <end position="34"/>
    </location>
</feature>
<dbReference type="Proteomes" id="UP000046395">
    <property type="component" value="Unassembled WGS sequence"/>
</dbReference>
<evidence type="ECO:0000313" key="3">
    <source>
        <dbReference type="WBParaSite" id="TMUE_1000004424.1"/>
    </source>
</evidence>
<keyword evidence="2" id="KW-1185">Reference proteome</keyword>
<reference evidence="3" key="1">
    <citation type="submission" date="2019-12" db="UniProtKB">
        <authorList>
            <consortium name="WormBaseParasite"/>
        </authorList>
    </citation>
    <scope>IDENTIFICATION</scope>
</reference>
<accession>A0A5S6QB37</accession>